<protein>
    <submittedName>
        <fullName evidence="1">Uncharacterized protein</fullName>
    </submittedName>
</protein>
<dbReference type="Proteomes" id="UP000214596">
    <property type="component" value="Unassembled WGS sequence"/>
</dbReference>
<comment type="caution">
    <text evidence="1">The sequence shown here is derived from an EMBL/GenBank/DDBJ whole genome shotgun (WGS) entry which is preliminary data.</text>
</comment>
<dbReference type="AlphaFoldDB" id="A0A227JK89"/>
<proteinExistence type="predicted"/>
<organism evidence="1 2">
    <name type="scientific">Vibrio parahaemolyticus</name>
    <dbReference type="NCBI Taxonomy" id="670"/>
    <lineage>
        <taxon>Bacteria</taxon>
        <taxon>Pseudomonadati</taxon>
        <taxon>Pseudomonadota</taxon>
        <taxon>Gammaproteobacteria</taxon>
        <taxon>Vibrionales</taxon>
        <taxon>Vibrionaceae</taxon>
        <taxon>Vibrio</taxon>
    </lineage>
</organism>
<name>A0A227JK89_VIBPH</name>
<evidence type="ECO:0000313" key="1">
    <source>
        <dbReference type="EMBL" id="OXE34884.1"/>
    </source>
</evidence>
<sequence length="78" mass="9290">MMECHRYMNNLSRKEVIKRIRNALTREKIETMSKYLTNFDANDYLKNKAKALQMNNARNISAKEAYQVYLETKEKLGI</sequence>
<reference evidence="1 2" key="1">
    <citation type="journal article" date="2017" name="Appl. Environ. Microbiol.">
        <title>Parallel evolution of two clades of a major Atlantic endemic Vibrio parahaemolyticus pathogen lineage by independent acquisition of related pathogenicity islands.</title>
        <authorList>
            <person name="Xu F."/>
            <person name="Gonzalez-Escalona N."/>
            <person name="Drees K.P."/>
            <person name="Sebra R.P."/>
            <person name="Cooper V.S."/>
            <person name="Jones S.H."/>
            <person name="Whistler C.A."/>
        </authorList>
    </citation>
    <scope>NUCLEOTIDE SEQUENCE [LARGE SCALE GENOMIC DNA]</scope>
    <source>
        <strain evidence="1 2">MAVP-3</strain>
    </source>
</reference>
<accession>A0A227JK89</accession>
<evidence type="ECO:0000313" key="2">
    <source>
        <dbReference type="Proteomes" id="UP000214596"/>
    </source>
</evidence>
<gene>
    <name evidence="1" type="ORF">CA163_00040</name>
</gene>
<dbReference type="EMBL" id="NIXT01000001">
    <property type="protein sequence ID" value="OXE34884.1"/>
    <property type="molecule type" value="Genomic_DNA"/>
</dbReference>